<gene>
    <name evidence="2" type="ORF">DFQ50_109172</name>
</gene>
<dbReference type="Proteomes" id="UP000253201">
    <property type="component" value="Unassembled WGS sequence"/>
</dbReference>
<dbReference type="EMBL" id="QNRL01000009">
    <property type="protein sequence ID" value="RBP08405.1"/>
    <property type="molecule type" value="Genomic_DNA"/>
</dbReference>
<feature type="region of interest" description="Disordered" evidence="1">
    <location>
        <begin position="113"/>
        <end position="134"/>
    </location>
</feature>
<keyword evidence="3" id="KW-1185">Reference proteome</keyword>
<evidence type="ECO:0000313" key="3">
    <source>
        <dbReference type="Proteomes" id="UP000253201"/>
    </source>
</evidence>
<organism evidence="2 3">
    <name type="scientific">Pseudocitrobacter faecalis</name>
    <dbReference type="NCBI Taxonomy" id="1398493"/>
    <lineage>
        <taxon>Bacteria</taxon>
        <taxon>Pseudomonadati</taxon>
        <taxon>Pseudomonadota</taxon>
        <taxon>Gammaproteobacteria</taxon>
        <taxon>Enterobacterales</taxon>
        <taxon>Enterobacteriaceae</taxon>
        <taxon>Pseudocitrobacter</taxon>
    </lineage>
</organism>
<name>A0ABX9FR82_9ENTR</name>
<protein>
    <submittedName>
        <fullName evidence="2">Uncharacterized protein</fullName>
    </submittedName>
</protein>
<proteinExistence type="predicted"/>
<comment type="caution">
    <text evidence="2">The sequence shown here is derived from an EMBL/GenBank/DDBJ whole genome shotgun (WGS) entry which is preliminary data.</text>
</comment>
<evidence type="ECO:0000313" key="2">
    <source>
        <dbReference type="EMBL" id="RBP08405.1"/>
    </source>
</evidence>
<feature type="compositionally biased region" description="Basic residues" evidence="1">
    <location>
        <begin position="120"/>
        <end position="129"/>
    </location>
</feature>
<evidence type="ECO:0000256" key="1">
    <source>
        <dbReference type="SAM" id="MobiDB-lite"/>
    </source>
</evidence>
<sequence length="157" mass="17958">MPCACCRWKEEYPRPGSIVSKENCRISSKILSNAMQDEYFCRGGSGSGELPAVGEGDRQDTWRRKSRCCQMMGSPRIGEWRCWNFCKSIFAAAKVSVKVLIKGLLRANATPNRPGTISQRYRRGNHRQNHRPDCCRDRSTRLKTRPGIVYRACIRLT</sequence>
<reference evidence="2 3" key="1">
    <citation type="submission" date="2018-06" db="EMBL/GenBank/DDBJ databases">
        <title>Genomic Encyclopedia of Type Strains, Phase IV (KMG-IV): sequencing the most valuable type-strain genomes for metagenomic binning, comparative biology and taxonomic classification.</title>
        <authorList>
            <person name="Goeker M."/>
        </authorList>
    </citation>
    <scope>NUCLEOTIDE SEQUENCE [LARGE SCALE GENOMIC DNA]</scope>
    <source>
        <strain evidence="2 3">DSM 27453</strain>
    </source>
</reference>
<accession>A0ABX9FR82</accession>